<gene>
    <name evidence="1" type="ORF">V6x_18740</name>
</gene>
<accession>A0A517WA85</accession>
<dbReference type="RefSeq" id="WP_145038741.1">
    <property type="nucleotide sequence ID" value="NZ_CP036347.1"/>
</dbReference>
<dbReference type="Proteomes" id="UP000320722">
    <property type="component" value="Chromosome"/>
</dbReference>
<evidence type="ECO:0000313" key="2">
    <source>
        <dbReference type="Proteomes" id="UP000320722"/>
    </source>
</evidence>
<dbReference type="AlphaFoldDB" id="A0A517WA85"/>
<dbReference type="SUPFAM" id="SSF69754">
    <property type="entry name" value="Ribosome binding protein Y (YfiA homologue)"/>
    <property type="match status" value="1"/>
</dbReference>
<reference evidence="1 2" key="1">
    <citation type="submission" date="2019-02" db="EMBL/GenBank/DDBJ databases">
        <title>Deep-cultivation of Planctomycetes and their phenomic and genomic characterization uncovers novel biology.</title>
        <authorList>
            <person name="Wiegand S."/>
            <person name="Jogler M."/>
            <person name="Boedeker C."/>
            <person name="Pinto D."/>
            <person name="Vollmers J."/>
            <person name="Rivas-Marin E."/>
            <person name="Kohn T."/>
            <person name="Peeters S.H."/>
            <person name="Heuer A."/>
            <person name="Rast P."/>
            <person name="Oberbeckmann S."/>
            <person name="Bunk B."/>
            <person name="Jeske O."/>
            <person name="Meyerdierks A."/>
            <person name="Storesund J.E."/>
            <person name="Kallscheuer N."/>
            <person name="Luecker S."/>
            <person name="Lage O.M."/>
            <person name="Pohl T."/>
            <person name="Merkel B.J."/>
            <person name="Hornburger P."/>
            <person name="Mueller R.-W."/>
            <person name="Bruemmer F."/>
            <person name="Labrenz M."/>
            <person name="Spormann A.M."/>
            <person name="Op den Camp H."/>
            <person name="Overmann J."/>
            <person name="Amann R."/>
            <person name="Jetten M.S.M."/>
            <person name="Mascher T."/>
            <person name="Medema M.H."/>
            <person name="Devos D.P."/>
            <person name="Kaster A.-K."/>
            <person name="Ovreas L."/>
            <person name="Rohde M."/>
            <person name="Galperin M.Y."/>
            <person name="Jogler C."/>
        </authorList>
    </citation>
    <scope>NUCLEOTIDE SEQUENCE [LARGE SCALE GENOMIC DNA]</scope>
    <source>
        <strain evidence="1 2">V6</strain>
    </source>
</reference>
<name>A0A517WA85_9PLAN</name>
<dbReference type="EMBL" id="CP036347">
    <property type="protein sequence ID" value="QDU02173.1"/>
    <property type="molecule type" value="Genomic_DNA"/>
</dbReference>
<proteinExistence type="predicted"/>
<dbReference type="InterPro" id="IPR036567">
    <property type="entry name" value="RHF-like"/>
</dbReference>
<evidence type="ECO:0000313" key="1">
    <source>
        <dbReference type="EMBL" id="QDU02173.1"/>
    </source>
</evidence>
<evidence type="ECO:0008006" key="3">
    <source>
        <dbReference type="Google" id="ProtNLM"/>
    </source>
</evidence>
<organism evidence="1 2">
    <name type="scientific">Gimesia chilikensis</name>
    <dbReference type="NCBI Taxonomy" id="2605989"/>
    <lineage>
        <taxon>Bacteria</taxon>
        <taxon>Pseudomonadati</taxon>
        <taxon>Planctomycetota</taxon>
        <taxon>Planctomycetia</taxon>
        <taxon>Planctomycetales</taxon>
        <taxon>Planctomycetaceae</taxon>
        <taxon>Gimesia</taxon>
    </lineage>
</organism>
<sequence length="106" mass="12246">MTLTLTDKAQPRELPENEFCEQQLYEALSRYHSMLRSIDVTIQNPHGSQGRRQKTFRVQIRHESGEIMLIHRGEELVSALAAIVKRAEKAVSRARVRYLTRLSGEI</sequence>
<protein>
    <recommendedName>
        <fullName evidence="3">HPF/RaiA family ribosome-associated protein</fullName>
    </recommendedName>
</protein>